<evidence type="ECO:0000313" key="2">
    <source>
        <dbReference type="EMBL" id="MDR7379839.1"/>
    </source>
</evidence>
<organism evidence="2 3">
    <name type="scientific">Rhodoferax ferrireducens</name>
    <dbReference type="NCBI Taxonomy" id="192843"/>
    <lineage>
        <taxon>Bacteria</taxon>
        <taxon>Pseudomonadati</taxon>
        <taxon>Pseudomonadota</taxon>
        <taxon>Betaproteobacteria</taxon>
        <taxon>Burkholderiales</taxon>
        <taxon>Comamonadaceae</taxon>
        <taxon>Rhodoferax</taxon>
    </lineage>
</organism>
<feature type="transmembrane region" description="Helical" evidence="1">
    <location>
        <begin position="6"/>
        <end position="23"/>
    </location>
</feature>
<evidence type="ECO:0000256" key="1">
    <source>
        <dbReference type="SAM" id="Phobius"/>
    </source>
</evidence>
<name>A0ABU2CEQ7_9BURK</name>
<reference evidence="2 3" key="1">
    <citation type="submission" date="2023-07" db="EMBL/GenBank/DDBJ databases">
        <title>Sorghum-associated microbial communities from plants grown in Nebraska, USA.</title>
        <authorList>
            <person name="Schachtman D."/>
        </authorList>
    </citation>
    <scope>NUCLEOTIDE SEQUENCE [LARGE SCALE GENOMIC DNA]</scope>
    <source>
        <strain evidence="2 3">BE313</strain>
    </source>
</reference>
<keyword evidence="1" id="KW-1133">Transmembrane helix</keyword>
<dbReference type="EMBL" id="JAVDXT010000005">
    <property type="protein sequence ID" value="MDR7379839.1"/>
    <property type="molecule type" value="Genomic_DNA"/>
</dbReference>
<evidence type="ECO:0000313" key="3">
    <source>
        <dbReference type="Proteomes" id="UP001180487"/>
    </source>
</evidence>
<accession>A0ABU2CEQ7</accession>
<dbReference type="Proteomes" id="UP001180487">
    <property type="component" value="Unassembled WGS sequence"/>
</dbReference>
<comment type="caution">
    <text evidence="2">The sequence shown here is derived from an EMBL/GenBank/DDBJ whole genome shotgun (WGS) entry which is preliminary data.</text>
</comment>
<proteinExistence type="predicted"/>
<gene>
    <name evidence="2" type="ORF">J2X19_004535</name>
</gene>
<keyword evidence="1" id="KW-0472">Membrane</keyword>
<keyword evidence="1" id="KW-0812">Transmembrane</keyword>
<sequence>MDVVYLAGAGLLWGVMVLLVKGFQKLEKPKGGRA</sequence>
<protein>
    <recommendedName>
        <fullName evidence="4">MetS family NSS transporter small subunit</fullName>
    </recommendedName>
</protein>
<keyword evidence="3" id="KW-1185">Reference proteome</keyword>
<evidence type="ECO:0008006" key="4">
    <source>
        <dbReference type="Google" id="ProtNLM"/>
    </source>
</evidence>